<comment type="caution">
    <text evidence="2">The sequence shown here is derived from an EMBL/GenBank/DDBJ whole genome shotgun (WGS) entry which is preliminary data.</text>
</comment>
<dbReference type="Proteomes" id="UP000775547">
    <property type="component" value="Unassembled WGS sequence"/>
</dbReference>
<keyword evidence="3" id="KW-1185">Reference proteome</keyword>
<dbReference type="AlphaFoldDB" id="A0A9P7G1S0"/>
<name>A0A9P7G1S0_9AGAR</name>
<keyword evidence="1" id="KW-0472">Membrane</keyword>
<organism evidence="2 3">
    <name type="scientific">Asterophora parasitica</name>
    <dbReference type="NCBI Taxonomy" id="117018"/>
    <lineage>
        <taxon>Eukaryota</taxon>
        <taxon>Fungi</taxon>
        <taxon>Dikarya</taxon>
        <taxon>Basidiomycota</taxon>
        <taxon>Agaricomycotina</taxon>
        <taxon>Agaricomycetes</taxon>
        <taxon>Agaricomycetidae</taxon>
        <taxon>Agaricales</taxon>
        <taxon>Tricholomatineae</taxon>
        <taxon>Lyophyllaceae</taxon>
        <taxon>Asterophora</taxon>
    </lineage>
</organism>
<dbReference type="EMBL" id="JABCKV010000347">
    <property type="protein sequence ID" value="KAG5641270.1"/>
    <property type="molecule type" value="Genomic_DNA"/>
</dbReference>
<evidence type="ECO:0000313" key="3">
    <source>
        <dbReference type="Proteomes" id="UP000775547"/>
    </source>
</evidence>
<proteinExistence type="predicted"/>
<accession>A0A9P7G1S0</accession>
<evidence type="ECO:0000313" key="2">
    <source>
        <dbReference type="EMBL" id="KAG5641270.1"/>
    </source>
</evidence>
<feature type="transmembrane region" description="Helical" evidence="1">
    <location>
        <begin position="36"/>
        <end position="59"/>
    </location>
</feature>
<keyword evidence="1" id="KW-1133">Transmembrane helix</keyword>
<protein>
    <submittedName>
        <fullName evidence="2">Uncharacterized protein</fullName>
    </submittedName>
</protein>
<reference evidence="2" key="2">
    <citation type="submission" date="2021-10" db="EMBL/GenBank/DDBJ databases">
        <title>Phylogenomics reveals ancestral predisposition of the termite-cultivated fungus Termitomyces towards a domesticated lifestyle.</title>
        <authorList>
            <person name="Auxier B."/>
            <person name="Grum-Grzhimaylo A."/>
            <person name="Cardenas M.E."/>
            <person name="Lodge J.D."/>
            <person name="Laessoe T."/>
            <person name="Pedersen O."/>
            <person name="Smith M.E."/>
            <person name="Kuyper T.W."/>
            <person name="Franco-Molano E.A."/>
            <person name="Baroni T.J."/>
            <person name="Aanen D.K."/>
        </authorList>
    </citation>
    <scope>NUCLEOTIDE SEQUENCE</scope>
    <source>
        <strain evidence="2">AP01</strain>
        <tissue evidence="2">Mycelium</tissue>
    </source>
</reference>
<evidence type="ECO:0000256" key="1">
    <source>
        <dbReference type="SAM" id="Phobius"/>
    </source>
</evidence>
<gene>
    <name evidence="2" type="ORF">DXG03_005593</name>
</gene>
<keyword evidence="1" id="KW-0812">Transmembrane</keyword>
<reference evidence="2" key="1">
    <citation type="submission" date="2020-07" db="EMBL/GenBank/DDBJ databases">
        <authorList>
            <person name="Nieuwenhuis M."/>
            <person name="Van De Peppel L.J.J."/>
        </authorList>
    </citation>
    <scope>NUCLEOTIDE SEQUENCE</scope>
    <source>
        <strain evidence="2">AP01</strain>
        <tissue evidence="2">Mycelium</tissue>
    </source>
</reference>
<dbReference type="OrthoDB" id="4476201at2759"/>
<sequence length="69" mass="7849">MLQENGEQAPRATKGNLTHDEAILARLGYKQEFRRVFSPIEVFGVGFSIIGLLPSMAYVNRKYWADFTV</sequence>